<comment type="caution">
    <text evidence="1">The sequence shown here is derived from an EMBL/GenBank/DDBJ whole genome shotgun (WGS) entry which is preliminary data.</text>
</comment>
<proteinExistence type="predicted"/>
<dbReference type="EMBL" id="JAGKSQ010000006">
    <property type="protein sequence ID" value="MBP3952363.1"/>
    <property type="molecule type" value="Genomic_DNA"/>
</dbReference>
<organism evidence="1 2">
    <name type="scientific">Halalkalibacter suaedae</name>
    <dbReference type="NCBI Taxonomy" id="2822140"/>
    <lineage>
        <taxon>Bacteria</taxon>
        <taxon>Bacillati</taxon>
        <taxon>Bacillota</taxon>
        <taxon>Bacilli</taxon>
        <taxon>Bacillales</taxon>
        <taxon>Bacillaceae</taxon>
        <taxon>Halalkalibacter</taxon>
    </lineage>
</organism>
<gene>
    <name evidence="1" type="ORF">J7W16_14665</name>
</gene>
<dbReference type="Proteomes" id="UP000678228">
    <property type="component" value="Unassembled WGS sequence"/>
</dbReference>
<dbReference type="RefSeq" id="WP_210598069.1">
    <property type="nucleotide sequence ID" value="NZ_JAGKSQ010000006.1"/>
</dbReference>
<evidence type="ECO:0000313" key="1">
    <source>
        <dbReference type="EMBL" id="MBP3952363.1"/>
    </source>
</evidence>
<name>A0A941ARC8_9BACI</name>
<protein>
    <submittedName>
        <fullName evidence="1">Uncharacterized protein</fullName>
    </submittedName>
</protein>
<accession>A0A941ARC8</accession>
<evidence type="ECO:0000313" key="2">
    <source>
        <dbReference type="Proteomes" id="UP000678228"/>
    </source>
</evidence>
<sequence>MTKPLQIFMEYKVYPNKIHEYEQAMKHIKTVLPEYEATQVEWYVAEDQPYLYVEMCEVPTRSHYHVLKELRKSSNHPVFSRIIPFIEGGAAKIHCWAFQRKEL</sequence>
<keyword evidence="2" id="KW-1185">Reference proteome</keyword>
<reference evidence="1" key="1">
    <citation type="submission" date="2021-03" db="EMBL/GenBank/DDBJ databases">
        <title>Bacillus suaedae sp. nov., isolated from Suaeda aralocaspica.</title>
        <authorList>
            <person name="Lei R.F.R."/>
        </authorList>
    </citation>
    <scope>NUCLEOTIDE SEQUENCE</scope>
    <source>
        <strain evidence="1">YZJH907-2</strain>
    </source>
</reference>
<dbReference type="AlphaFoldDB" id="A0A941ARC8"/>